<dbReference type="RefSeq" id="WP_011479704.1">
    <property type="nucleotide sequence ID" value="NC_007947.1"/>
</dbReference>
<dbReference type="InterPro" id="IPR036779">
    <property type="entry name" value="LysM_dom_sf"/>
</dbReference>
<keyword evidence="5" id="KW-1185">Reference proteome</keyword>
<dbReference type="EMBL" id="CP000284">
    <property type="protein sequence ID" value="ABE49750.1"/>
    <property type="molecule type" value="Genomic_DNA"/>
</dbReference>
<protein>
    <submittedName>
        <fullName evidence="4">Lytic transglycosylase, catalytic</fullName>
    </submittedName>
</protein>
<dbReference type="InterPro" id="IPR023346">
    <property type="entry name" value="Lysozyme-like_dom_sf"/>
</dbReference>
<evidence type="ECO:0000313" key="4">
    <source>
        <dbReference type="EMBL" id="ABE49750.1"/>
    </source>
</evidence>
<dbReference type="GO" id="GO:0016020">
    <property type="term" value="C:membrane"/>
    <property type="evidence" value="ECO:0007669"/>
    <property type="project" value="InterPro"/>
</dbReference>
<feature type="domain" description="LysM" evidence="3">
    <location>
        <begin position="336"/>
        <end position="379"/>
    </location>
</feature>
<dbReference type="AlphaFoldDB" id="Q1H187"/>
<dbReference type="Pfam" id="PF01464">
    <property type="entry name" value="SLT"/>
    <property type="match status" value="1"/>
</dbReference>
<dbReference type="SMART" id="SM00257">
    <property type="entry name" value="LysM"/>
    <property type="match status" value="3"/>
</dbReference>
<dbReference type="PANTHER" id="PTHR33734:SF22">
    <property type="entry name" value="MEMBRANE-BOUND LYTIC MUREIN TRANSGLYCOSYLASE D"/>
    <property type="match status" value="1"/>
</dbReference>
<keyword evidence="2" id="KW-0732">Signal</keyword>
<dbReference type="CDD" id="cd16894">
    <property type="entry name" value="MltD-like"/>
    <property type="match status" value="1"/>
</dbReference>
<dbReference type="GO" id="GO:0008932">
    <property type="term" value="F:lytic endotransglycosylase activity"/>
    <property type="evidence" value="ECO:0007669"/>
    <property type="project" value="TreeGrafter"/>
</dbReference>
<dbReference type="Gene3D" id="3.10.350.10">
    <property type="entry name" value="LysM domain"/>
    <property type="match status" value="3"/>
</dbReference>
<reference evidence="4 5" key="1">
    <citation type="submission" date="2006-03" db="EMBL/GenBank/DDBJ databases">
        <title>Complete sequence of Methylobacillus flagellatus KT.</title>
        <authorList>
            <consortium name="US DOE Joint Genome Institute"/>
            <person name="Copeland A."/>
            <person name="Lucas S."/>
            <person name="Lapidus A."/>
            <person name="Barry K."/>
            <person name="Detter J.C."/>
            <person name="Glavina del Rio T."/>
            <person name="Hammon N."/>
            <person name="Israni S."/>
            <person name="Dalin E."/>
            <person name="Tice H."/>
            <person name="Pitluck S."/>
            <person name="Brettin T."/>
            <person name="Bruce D."/>
            <person name="Han C."/>
            <person name="Tapia R."/>
            <person name="Saunders E."/>
            <person name="Gilna P."/>
            <person name="Schmutz J."/>
            <person name="Larimer F."/>
            <person name="Land M."/>
            <person name="Kyrpides N."/>
            <person name="Anderson I."/>
            <person name="Richardson P."/>
        </authorList>
    </citation>
    <scope>NUCLEOTIDE SEQUENCE [LARGE SCALE GENOMIC DNA]</scope>
    <source>
        <strain evidence="5">KT / ATCC 51484 / DSM 6875</strain>
    </source>
</reference>
<dbReference type="InterPro" id="IPR018392">
    <property type="entry name" value="LysM"/>
</dbReference>
<dbReference type="PROSITE" id="PS51782">
    <property type="entry name" value="LYSM"/>
    <property type="match status" value="3"/>
</dbReference>
<dbReference type="PROSITE" id="PS00922">
    <property type="entry name" value="TRANSGLYCOSYLASE"/>
    <property type="match status" value="1"/>
</dbReference>
<dbReference type="InterPro" id="IPR000189">
    <property type="entry name" value="Transglyc_AS"/>
</dbReference>
<evidence type="ECO:0000313" key="5">
    <source>
        <dbReference type="Proteomes" id="UP000002440"/>
    </source>
</evidence>
<dbReference type="OrthoDB" id="9815002at2"/>
<dbReference type="SUPFAM" id="SSF54106">
    <property type="entry name" value="LysM domain"/>
    <property type="match status" value="3"/>
</dbReference>
<dbReference type="HOGENOM" id="CLU_009520_1_5_4"/>
<dbReference type="CDD" id="cd00118">
    <property type="entry name" value="LysM"/>
    <property type="match status" value="3"/>
</dbReference>
<organism evidence="4 5">
    <name type="scientific">Methylobacillus flagellatus (strain ATCC 51484 / DSM 6875 / VKM B-1610 / KT)</name>
    <dbReference type="NCBI Taxonomy" id="265072"/>
    <lineage>
        <taxon>Bacteria</taxon>
        <taxon>Pseudomonadati</taxon>
        <taxon>Pseudomonadota</taxon>
        <taxon>Betaproteobacteria</taxon>
        <taxon>Nitrosomonadales</taxon>
        <taxon>Methylophilaceae</taxon>
        <taxon>Methylobacillus</taxon>
    </lineage>
</organism>
<dbReference type="InterPro" id="IPR008258">
    <property type="entry name" value="Transglycosylase_SLT_dom_1"/>
</dbReference>
<dbReference type="Proteomes" id="UP000002440">
    <property type="component" value="Chromosome"/>
</dbReference>
<feature type="domain" description="LysM" evidence="3">
    <location>
        <begin position="469"/>
        <end position="512"/>
    </location>
</feature>
<comment type="similarity">
    <text evidence="1">Belongs to the transglycosylase Slt family.</text>
</comment>
<dbReference type="KEGG" id="mfa:Mfla_1482"/>
<proteinExistence type="inferred from homology"/>
<gene>
    <name evidence="4" type="ordered locus">Mfla_1482</name>
</gene>
<name>Q1H187_METFK</name>
<dbReference type="SUPFAM" id="SSF53955">
    <property type="entry name" value="Lysozyme-like"/>
    <property type="match status" value="1"/>
</dbReference>
<dbReference type="Pfam" id="PF01476">
    <property type="entry name" value="LysM"/>
    <property type="match status" value="3"/>
</dbReference>
<accession>Q1H187</accession>
<dbReference type="CAZy" id="GH23">
    <property type="family name" value="Glycoside Hydrolase Family 23"/>
</dbReference>
<dbReference type="Gene3D" id="1.10.530.10">
    <property type="match status" value="1"/>
</dbReference>
<dbReference type="eggNOG" id="COG0741">
    <property type="taxonomic scope" value="Bacteria"/>
</dbReference>
<dbReference type="PANTHER" id="PTHR33734">
    <property type="entry name" value="LYSM DOMAIN-CONTAINING GPI-ANCHORED PROTEIN 2"/>
    <property type="match status" value="1"/>
</dbReference>
<dbReference type="eggNOG" id="COG1388">
    <property type="taxonomic scope" value="Bacteria"/>
</dbReference>
<dbReference type="STRING" id="265072.Mfla_1482"/>
<feature type="signal peptide" evidence="2">
    <location>
        <begin position="1"/>
        <end position="24"/>
    </location>
</feature>
<sequence>MTVKSLLKLVLLASPIITAPAAYAVTNVVGDEIIILGDYPSDDVASYMPDGTHLQNEENLATLDLWQRIRDGYGIPDLQSPIIQTHESWYSSRPDYVKRMVERSQRYLYHIVEEVQKRGMPTEIALLPMIESAFNPLALSRSSASGIWQFIPSTGKNFGLKQDWWTDSRRDITAATNAALNYLQKLYIMFGTWDLALAAYNAGEGTVSRAIARNRSLGLPTDYQSLELSDETKNYVPKLQAIKNIMTNPQRYGLDVQSIPNRPYFVKVTAPQKIDAELAAELAGITIEEFSSLNPEYNRPVLTAKGQVHEILLPITAAQTFTSNLAVYDKPLVNWQTYYAKRGDRMDNIARKFGIDPVKLREVNGLTTNNLVHNMPLLVPLQANAGDSAEIAVTEHDRLTNIAASAPASGTNKHIVKSDDTISGIAKRYNMSSKQLMSLNGLKSSALKPGQTLMLATSSIKPASKAPSRHYVVKRGDTLDSIARKFDVHSKDLKRWNNLTNSHIVPGNKLTVSRPGEA</sequence>
<evidence type="ECO:0000256" key="1">
    <source>
        <dbReference type="ARBA" id="ARBA00007734"/>
    </source>
</evidence>
<evidence type="ECO:0000259" key="3">
    <source>
        <dbReference type="PROSITE" id="PS51782"/>
    </source>
</evidence>
<feature type="domain" description="LysM" evidence="3">
    <location>
        <begin position="412"/>
        <end position="455"/>
    </location>
</feature>
<feature type="chain" id="PRO_5004189872" evidence="2">
    <location>
        <begin position="25"/>
        <end position="518"/>
    </location>
</feature>
<evidence type="ECO:0000256" key="2">
    <source>
        <dbReference type="SAM" id="SignalP"/>
    </source>
</evidence>
<dbReference type="GO" id="GO:0000270">
    <property type="term" value="P:peptidoglycan metabolic process"/>
    <property type="evidence" value="ECO:0007669"/>
    <property type="project" value="InterPro"/>
</dbReference>